<comment type="cofactor">
    <cofactor evidence="2">
        <name>Mg(2+)</name>
        <dbReference type="ChEBI" id="CHEBI:18420"/>
    </cofactor>
</comment>
<dbReference type="HAMAP" id="MF_00939">
    <property type="entry name" value="ParE_type2"/>
    <property type="match status" value="1"/>
</dbReference>
<dbReference type="Gene3D" id="3.30.230.10">
    <property type="match status" value="1"/>
</dbReference>
<evidence type="ECO:0000256" key="7">
    <source>
        <dbReference type="ARBA" id="ARBA00023235"/>
    </source>
</evidence>
<feature type="binding site" evidence="9">
    <location>
        <position position="49"/>
    </location>
    <ligand>
        <name>ATP</name>
        <dbReference type="ChEBI" id="CHEBI:30616"/>
    </ligand>
</feature>
<evidence type="ECO:0000313" key="13">
    <source>
        <dbReference type="Proteomes" id="UP001280415"/>
    </source>
</evidence>
<dbReference type="Pfam" id="PF01751">
    <property type="entry name" value="Toprim"/>
    <property type="match status" value="1"/>
</dbReference>
<comment type="function">
    <text evidence="9">Topoisomerase IV is essential for chromosome segregation. It relaxes supercoiled DNA. Performs the decatenation events required during the replication of a circular DNA molecule.</text>
</comment>
<dbReference type="Pfam" id="PF00204">
    <property type="entry name" value="DNA_gyraseB"/>
    <property type="match status" value="1"/>
</dbReference>
<dbReference type="PROSITE" id="PS50880">
    <property type="entry name" value="TOPRIM"/>
    <property type="match status" value="1"/>
</dbReference>
<reference evidence="12" key="2">
    <citation type="submission" date="2023-10" db="EMBL/GenBank/DDBJ databases">
        <authorList>
            <person name="Khurajog B."/>
        </authorList>
    </citation>
    <scope>NUCLEOTIDE SEQUENCE</scope>
    <source>
        <strain evidence="12">BF14</strain>
    </source>
</reference>
<keyword evidence="7 9" id="KW-0413">Isomerase</keyword>
<dbReference type="Pfam" id="PF00986">
    <property type="entry name" value="DNA_gyraseB_C"/>
    <property type="match status" value="1"/>
</dbReference>
<feature type="site" description="Interaction with DNA" evidence="9">
    <location>
        <position position="460"/>
    </location>
</feature>
<gene>
    <name evidence="9 12" type="primary">parE</name>
    <name evidence="12" type="ORF">R0H03_01780</name>
</gene>
<evidence type="ECO:0000256" key="6">
    <source>
        <dbReference type="ARBA" id="ARBA00023125"/>
    </source>
</evidence>
<comment type="similarity">
    <text evidence="9">Belongs to the type II topoisomerase family. ParE type 2 subfamily.</text>
</comment>
<evidence type="ECO:0000256" key="3">
    <source>
        <dbReference type="ARBA" id="ARBA00010708"/>
    </source>
</evidence>
<evidence type="ECO:0000256" key="10">
    <source>
        <dbReference type="SAM" id="MobiDB-lite"/>
    </source>
</evidence>
<feature type="region of interest" description="Disordered" evidence="10">
    <location>
        <begin position="652"/>
        <end position="681"/>
    </location>
</feature>
<dbReference type="NCBIfam" id="NF004189">
    <property type="entry name" value="PRK05644.1"/>
    <property type="match status" value="1"/>
</dbReference>
<dbReference type="Gene3D" id="3.30.565.10">
    <property type="entry name" value="Histidine kinase-like ATPase, C-terminal domain"/>
    <property type="match status" value="1"/>
</dbReference>
<dbReference type="GO" id="GO:0046872">
    <property type="term" value="F:metal ion binding"/>
    <property type="evidence" value="ECO:0007669"/>
    <property type="project" value="UniProtKB-KW"/>
</dbReference>
<feature type="site" description="Interaction with DNA" evidence="9">
    <location>
        <position position="628"/>
    </location>
</feature>
<accession>A0AAW8YKF6</accession>
<dbReference type="FunFam" id="3.30.565.10:FF:000002">
    <property type="entry name" value="DNA gyrase subunit B"/>
    <property type="match status" value="1"/>
</dbReference>
<keyword evidence="9" id="KW-0067">ATP-binding</keyword>
<proteinExistence type="inferred from homology"/>
<dbReference type="SMART" id="SM00387">
    <property type="entry name" value="HATPase_c"/>
    <property type="match status" value="1"/>
</dbReference>
<keyword evidence="4" id="KW-0479">Metal-binding</keyword>
<dbReference type="RefSeq" id="WP_002831683.1">
    <property type="nucleotide sequence ID" value="NZ_CP048019.1"/>
</dbReference>
<dbReference type="GO" id="GO:0005694">
    <property type="term" value="C:chromosome"/>
    <property type="evidence" value="ECO:0007669"/>
    <property type="project" value="InterPro"/>
</dbReference>
<dbReference type="InterPro" id="IPR020568">
    <property type="entry name" value="Ribosomal_Su5_D2-typ_SF"/>
</dbReference>
<keyword evidence="9" id="KW-0547">Nucleotide-binding</keyword>
<feature type="binding site" evidence="9">
    <location>
        <begin position="116"/>
        <end position="122"/>
    </location>
    <ligand>
        <name>ATP</name>
        <dbReference type="ChEBI" id="CHEBI:30616"/>
    </ligand>
</feature>
<dbReference type="AlphaFoldDB" id="A0AAW8YKF6"/>
<dbReference type="GO" id="GO:0007059">
    <property type="term" value="P:chromosome segregation"/>
    <property type="evidence" value="ECO:0007669"/>
    <property type="project" value="UniProtKB-UniRule"/>
</dbReference>
<evidence type="ECO:0000259" key="11">
    <source>
        <dbReference type="PROSITE" id="PS50880"/>
    </source>
</evidence>
<dbReference type="Proteomes" id="UP001280415">
    <property type="component" value="Unassembled WGS sequence"/>
</dbReference>
<feature type="binding site" evidence="9">
    <location>
        <position position="76"/>
    </location>
    <ligand>
        <name>ATP</name>
        <dbReference type="ChEBI" id="CHEBI:30616"/>
    </ligand>
</feature>
<feature type="region of interest" description="Disordered" evidence="10">
    <location>
        <begin position="390"/>
        <end position="417"/>
    </location>
</feature>
<dbReference type="NCBIfam" id="TIGR01058">
    <property type="entry name" value="parE_Gpos"/>
    <property type="match status" value="1"/>
</dbReference>
<dbReference type="SMART" id="SM00433">
    <property type="entry name" value="TOP2c"/>
    <property type="match status" value="1"/>
</dbReference>
<feature type="site" description="Interaction with DNA" evidence="9">
    <location>
        <position position="512"/>
    </location>
</feature>
<sequence length="681" mass="75871">MAKTSKTTYDDSSIQVLEGLEAVRKRPGMYIGSTDGRGLHHLVYEIVDNAVDEALAGYGKEINVTIRPDNSITVVDHGRGMPVGMHKSGKPTAEVIFTVLHAGGKFGQGGYKTSGGLHGVGASVVNALSEKLTVEIVRDKMKYEENFVNGGHPVGTLKKVGKTKESNGTTVTFKPDPTIFTTTVFNFNTLAVRLRESAFLLKGVKITLTDERAGHEQAEEYLYEEGIKEFVEYLNEDKDTLGNIMYFDGSKHGIEVEIAGQYNDGYSETVLSFVNNVRTKDGGTHEVGMRSGWTKAFNEFARKVGLLKEKDKNLEGSDVREGLSAVISIRVPEELLEFEGQTKEKLGTPEARPIVEAVVSEQLGFFLMENGEFAQQLVRKAINARDARVAARKARDESRTGKRRKKQDRILSGKLTPAQSKNAKKNELFLVEGDSAGGSAKQGRNRKFQAILPLRGKVLNTEKAKLQDIVKNEEINTIIYTIGAGVGPEFKVEDSNYDKVIIMTDADTDGAHIQTLLLTFFYKYMRPMIDAGKIYIALPPLYKLQKGANKKTKIEYAWTDEELEEVSKKMGRGFSLQRFKGLGEMNADQLWETTMNPDTRTLVRVRIDDDTLAERRVTTLMGDKVEPRRKWIESNVSFTLEEDGSLLDNEAVKAEHESKPTTPKGKENETFEELKLDLENN</sequence>
<dbReference type="InterPro" id="IPR005740">
    <property type="entry name" value="ParE_type2"/>
</dbReference>
<dbReference type="InterPro" id="IPR013506">
    <property type="entry name" value="Topo_IIA_bsu_dom2"/>
</dbReference>
<organism evidence="12 13">
    <name type="scientific">Pediococcus acidilactici</name>
    <dbReference type="NCBI Taxonomy" id="1254"/>
    <lineage>
        <taxon>Bacteria</taxon>
        <taxon>Bacillati</taxon>
        <taxon>Bacillota</taxon>
        <taxon>Bacilli</taxon>
        <taxon>Lactobacillales</taxon>
        <taxon>Lactobacillaceae</taxon>
        <taxon>Pediococcus</taxon>
        <taxon>Pediococcus acidilactici group</taxon>
    </lineage>
</organism>
<dbReference type="PROSITE" id="PS00177">
    <property type="entry name" value="TOPOISOMERASE_II"/>
    <property type="match status" value="1"/>
</dbReference>
<reference evidence="12" key="1">
    <citation type="journal article" date="2023" name="PeerJ">
        <title>Selection and evaluation of lactic acid bacteria from chicken feces in Thailand as potential probiotics.</title>
        <authorList>
            <person name="Khurajog B."/>
            <person name="Disastra Y."/>
            <person name="Lawwyne L.D."/>
            <person name="Sirichokchatchawan W."/>
            <person name="Niyomtham W."/>
            <person name="Yindee J."/>
            <person name="Hampson D.J."/>
            <person name="Prapasarakul N."/>
        </authorList>
    </citation>
    <scope>NUCLEOTIDE SEQUENCE</scope>
    <source>
        <strain evidence="12">BF14</strain>
    </source>
</reference>
<dbReference type="SUPFAM" id="SSF56719">
    <property type="entry name" value="Type II DNA topoisomerase"/>
    <property type="match status" value="1"/>
</dbReference>
<dbReference type="PRINTS" id="PR01159">
    <property type="entry name" value="DNAGYRASEB"/>
</dbReference>
<dbReference type="InterPro" id="IPR002288">
    <property type="entry name" value="DNA_gyrase_B_C"/>
</dbReference>
<dbReference type="GO" id="GO:0003677">
    <property type="term" value="F:DNA binding"/>
    <property type="evidence" value="ECO:0007669"/>
    <property type="project" value="UniProtKB-UniRule"/>
</dbReference>
<dbReference type="GO" id="GO:0006265">
    <property type="term" value="P:DNA topological change"/>
    <property type="evidence" value="ECO:0007669"/>
    <property type="project" value="UniProtKB-UniRule"/>
</dbReference>
<dbReference type="InterPro" id="IPR013760">
    <property type="entry name" value="Topo_IIA-like_dom_sf"/>
</dbReference>
<evidence type="ECO:0000313" key="12">
    <source>
        <dbReference type="EMBL" id="MDV2910600.1"/>
    </source>
</evidence>
<dbReference type="EMBL" id="JAWJAX010000002">
    <property type="protein sequence ID" value="MDV2910600.1"/>
    <property type="molecule type" value="Genomic_DNA"/>
</dbReference>
<feature type="compositionally biased region" description="Basic and acidic residues" evidence="10">
    <location>
        <begin position="390"/>
        <end position="400"/>
    </location>
</feature>
<keyword evidence="5" id="KW-0460">Magnesium</keyword>
<feature type="binding site" evidence="9">
    <location>
        <position position="343"/>
    </location>
    <ligand>
        <name>ATP</name>
        <dbReference type="ChEBI" id="CHEBI:30616"/>
    </ligand>
</feature>
<evidence type="ECO:0000256" key="4">
    <source>
        <dbReference type="ARBA" id="ARBA00022723"/>
    </source>
</evidence>
<dbReference type="PANTHER" id="PTHR45866:SF12">
    <property type="entry name" value="DNA TOPOISOMERASE 4 SUBUNIT B"/>
    <property type="match status" value="1"/>
</dbReference>
<dbReference type="EC" id="5.6.2.2" evidence="9"/>
<name>A0AAW8YKF6_PEDAC</name>
<dbReference type="SUPFAM" id="SSF54211">
    <property type="entry name" value="Ribosomal protein S5 domain 2-like"/>
    <property type="match status" value="1"/>
</dbReference>
<dbReference type="FunFam" id="3.30.230.10:FF:000005">
    <property type="entry name" value="DNA gyrase subunit B"/>
    <property type="match status" value="1"/>
</dbReference>
<keyword evidence="9" id="KW-0799">Topoisomerase</keyword>
<dbReference type="PRINTS" id="PR00418">
    <property type="entry name" value="TPI2FAMILY"/>
</dbReference>
<comment type="similarity">
    <text evidence="3">Belongs to the type II topoisomerase GyrB family.</text>
</comment>
<protein>
    <recommendedName>
        <fullName evidence="9">DNA topoisomerase 4 subunit B</fullName>
        <ecNumber evidence="9">5.6.2.2</ecNumber>
    </recommendedName>
    <alternativeName>
        <fullName evidence="9">Topoisomerase IV subunit B</fullName>
    </alternativeName>
</protein>
<dbReference type="InterPro" id="IPR036890">
    <property type="entry name" value="HATPase_C_sf"/>
</dbReference>
<dbReference type="CDD" id="cd16928">
    <property type="entry name" value="HATPase_GyrB-like"/>
    <property type="match status" value="1"/>
</dbReference>
<dbReference type="InterPro" id="IPR013759">
    <property type="entry name" value="Topo_IIA_B_C"/>
</dbReference>
<evidence type="ECO:0000256" key="9">
    <source>
        <dbReference type="HAMAP-Rule" id="MF_00939"/>
    </source>
</evidence>
<dbReference type="SUPFAM" id="SSF55874">
    <property type="entry name" value="ATPase domain of HSP90 chaperone/DNA topoisomerase II/histidine kinase"/>
    <property type="match status" value="1"/>
</dbReference>
<dbReference type="Gene3D" id="3.40.50.670">
    <property type="match status" value="1"/>
</dbReference>
<comment type="catalytic activity">
    <reaction evidence="1 9">
        <text>ATP-dependent breakage, passage and rejoining of double-stranded DNA.</text>
        <dbReference type="EC" id="5.6.2.2"/>
    </reaction>
</comment>
<dbReference type="FunFam" id="3.40.50.670:FF:000002">
    <property type="entry name" value="DNA gyrase subunit B"/>
    <property type="match status" value="1"/>
</dbReference>
<dbReference type="CDD" id="cd00822">
    <property type="entry name" value="TopoII_Trans_DNA_gyrase"/>
    <property type="match status" value="1"/>
</dbReference>
<dbReference type="InterPro" id="IPR000565">
    <property type="entry name" value="Topo_IIA_B"/>
</dbReference>
<feature type="binding site" evidence="9">
    <location>
        <position position="9"/>
    </location>
    <ligand>
        <name>ATP</name>
        <dbReference type="ChEBI" id="CHEBI:30616"/>
    </ligand>
</feature>
<dbReference type="InterPro" id="IPR003594">
    <property type="entry name" value="HATPase_dom"/>
</dbReference>
<dbReference type="GO" id="GO:0034335">
    <property type="term" value="F:DNA negative supercoiling activity"/>
    <property type="evidence" value="ECO:0007669"/>
    <property type="project" value="UniProtKB-ARBA"/>
</dbReference>
<evidence type="ECO:0000256" key="2">
    <source>
        <dbReference type="ARBA" id="ARBA00001946"/>
    </source>
</evidence>
<feature type="domain" description="Toprim" evidence="11">
    <location>
        <begin position="426"/>
        <end position="540"/>
    </location>
</feature>
<dbReference type="InterPro" id="IPR006171">
    <property type="entry name" value="TOPRIM_dom"/>
</dbReference>
<dbReference type="PANTHER" id="PTHR45866">
    <property type="entry name" value="DNA GYRASE/TOPOISOMERASE SUBUNIT B"/>
    <property type="match status" value="1"/>
</dbReference>
<dbReference type="InterPro" id="IPR014721">
    <property type="entry name" value="Ribsml_uS5_D2-typ_fold_subgr"/>
</dbReference>
<evidence type="ECO:0000256" key="1">
    <source>
        <dbReference type="ARBA" id="ARBA00000185"/>
    </source>
</evidence>
<dbReference type="Pfam" id="PF02518">
    <property type="entry name" value="HATPase_c"/>
    <property type="match status" value="1"/>
</dbReference>
<evidence type="ECO:0000256" key="8">
    <source>
        <dbReference type="ARBA" id="ARBA00063644"/>
    </source>
</evidence>
<comment type="caution">
    <text evidence="12">The sequence shown here is derived from an EMBL/GenBank/DDBJ whole genome shotgun (WGS) entry which is preliminary data.</text>
</comment>
<evidence type="ECO:0000256" key="5">
    <source>
        <dbReference type="ARBA" id="ARBA00022842"/>
    </source>
</evidence>
<dbReference type="InterPro" id="IPR018522">
    <property type="entry name" value="TopoIIA_CS"/>
</dbReference>
<dbReference type="GO" id="GO:0005524">
    <property type="term" value="F:ATP binding"/>
    <property type="evidence" value="ECO:0007669"/>
    <property type="project" value="UniProtKB-UniRule"/>
</dbReference>
<keyword evidence="6 9" id="KW-0238">DNA-binding</keyword>
<dbReference type="InterPro" id="IPR001241">
    <property type="entry name" value="Topo_IIA"/>
</dbReference>
<comment type="subunit">
    <text evidence="8 9">Heterotetramer composed of ParC and ParE.</text>
</comment>